<reference evidence="2 3" key="1">
    <citation type="submission" date="2018-04" db="EMBL/GenBank/DDBJ databases">
        <title>Flavobacterium sp. nov., isolated from glacier ice.</title>
        <authorList>
            <person name="Liu Q."/>
            <person name="Xin Y.-H."/>
        </authorList>
    </citation>
    <scope>NUCLEOTIDE SEQUENCE [LARGE SCALE GENOMIC DNA]</scope>
    <source>
        <strain evidence="2 3">RB1R5</strain>
    </source>
</reference>
<evidence type="ECO:0000259" key="1">
    <source>
        <dbReference type="Pfam" id="PF20613"/>
    </source>
</evidence>
<keyword evidence="3" id="KW-1185">Reference proteome</keyword>
<accession>A0A2U1JJP1</accession>
<dbReference type="AlphaFoldDB" id="A0A2U1JJP1"/>
<organism evidence="2 3">
    <name type="scientific">Flavobacterium psychrotolerans</name>
    <dbReference type="NCBI Taxonomy" id="2169410"/>
    <lineage>
        <taxon>Bacteria</taxon>
        <taxon>Pseudomonadati</taxon>
        <taxon>Bacteroidota</taxon>
        <taxon>Flavobacteriia</taxon>
        <taxon>Flavobacteriales</taxon>
        <taxon>Flavobacteriaceae</taxon>
        <taxon>Flavobacterium</taxon>
    </lineage>
</organism>
<dbReference type="OrthoDB" id="1339734at2"/>
<dbReference type="RefSeq" id="WP_116724971.1">
    <property type="nucleotide sequence ID" value="NZ_QCZI01000009.1"/>
</dbReference>
<dbReference type="EMBL" id="QCZI01000009">
    <property type="protein sequence ID" value="PWA05098.1"/>
    <property type="molecule type" value="Genomic_DNA"/>
</dbReference>
<evidence type="ECO:0000313" key="2">
    <source>
        <dbReference type="EMBL" id="PWA05098.1"/>
    </source>
</evidence>
<sequence>MQELRLTGFDSVIIGGSTKPILINAINEDNVEKAYVMKTYSSEYEKQNYSLAKEIFITHLASEFDLPVPLCGIIKIDNNDLHEFYSEEEINKLDKGYKFCTEYHSGYVIMNPIVSQKHLNDYEIENLFAFDNLIMNTDRGGFRNKPNLLLKDNEMLLIDHEQTLAFINSFVQNEINYHNTFINYYYKNHIFWATLKKTKGQKKAHLFDEFTELLKTLNIEKFNAVFDKLDFYGIEYGEKNIIFAYLYWAKNNFDFINKALLNRINGK</sequence>
<proteinExistence type="predicted"/>
<dbReference type="Proteomes" id="UP000245449">
    <property type="component" value="Unassembled WGS sequence"/>
</dbReference>
<comment type="caution">
    <text evidence="2">The sequence shown here is derived from an EMBL/GenBank/DDBJ whole genome shotgun (WGS) entry which is preliminary data.</text>
</comment>
<dbReference type="InterPro" id="IPR046748">
    <property type="entry name" value="HipA_2"/>
</dbReference>
<feature type="domain" description="HipA-like kinase" evidence="1">
    <location>
        <begin position="16"/>
        <end position="180"/>
    </location>
</feature>
<dbReference type="Pfam" id="PF20613">
    <property type="entry name" value="HipA_2"/>
    <property type="match status" value="1"/>
</dbReference>
<name>A0A2U1JJP1_9FLAO</name>
<protein>
    <recommendedName>
        <fullName evidence="1">HipA-like kinase domain-containing protein</fullName>
    </recommendedName>
</protein>
<gene>
    <name evidence="2" type="ORF">DB895_08720</name>
</gene>
<evidence type="ECO:0000313" key="3">
    <source>
        <dbReference type="Proteomes" id="UP000245449"/>
    </source>
</evidence>